<keyword evidence="6" id="KW-1185">Reference proteome</keyword>
<sequence length="295" mass="33043">MFFLVIFIFTCAAKAGLSLNVSNPCPSMCKCTPEETILCNRAGLKTLPGEIAASTISLNLSNNYLRILNTNTFRNLTFLHSLWLDGNNLTFLTPGTFHLLRLGMLNLGHNFITDLPNQLFEGLIQLKTMHLEANRITAVGCTFRGLLNLRNLYLNNNQISSISDSAFLYLNKLHFLHLSRNNLSSLPVRLFTELTKLKYVFLSHNPWRCDCSLLWFWRWTAARRAVIEGLDCTFLGPPNTTAPQQPRPGDLGDCTLPLELASEDKCRVADTSVAPKPPALPGQNVFQTHHICPCP</sequence>
<accession>A0A8C3P2D0</accession>
<keyword evidence="1" id="KW-0433">Leucine-rich repeat</keyword>
<dbReference type="InterPro" id="IPR050541">
    <property type="entry name" value="LRR_TM_domain-containing"/>
</dbReference>
<dbReference type="SUPFAM" id="SSF52058">
    <property type="entry name" value="L domain-like"/>
    <property type="match status" value="1"/>
</dbReference>
<dbReference type="Pfam" id="PF13855">
    <property type="entry name" value="LRR_8"/>
    <property type="match status" value="2"/>
</dbReference>
<evidence type="ECO:0000256" key="2">
    <source>
        <dbReference type="ARBA" id="ARBA00022729"/>
    </source>
</evidence>
<feature type="chain" id="PRO_5034459857" evidence="4">
    <location>
        <begin position="19"/>
        <end position="295"/>
    </location>
</feature>
<evidence type="ECO:0000256" key="3">
    <source>
        <dbReference type="ARBA" id="ARBA00022737"/>
    </source>
</evidence>
<dbReference type="InterPro" id="IPR003591">
    <property type="entry name" value="Leu-rich_rpt_typical-subtyp"/>
</dbReference>
<dbReference type="SMART" id="SM00369">
    <property type="entry name" value="LRR_TYP"/>
    <property type="match status" value="6"/>
</dbReference>
<keyword evidence="3" id="KW-0677">Repeat</keyword>
<feature type="signal peptide" evidence="4">
    <location>
        <begin position="1"/>
        <end position="18"/>
    </location>
</feature>
<dbReference type="PROSITE" id="PS51450">
    <property type="entry name" value="LRR"/>
    <property type="match status" value="2"/>
</dbReference>
<evidence type="ECO:0000313" key="6">
    <source>
        <dbReference type="Proteomes" id="UP000694396"/>
    </source>
</evidence>
<dbReference type="Proteomes" id="UP000694396">
    <property type="component" value="Unplaced"/>
</dbReference>
<organism evidence="5 6">
    <name type="scientific">Cyanoderma ruficeps</name>
    <name type="common">rufous-capped babbler</name>
    <dbReference type="NCBI Taxonomy" id="181631"/>
    <lineage>
        <taxon>Eukaryota</taxon>
        <taxon>Metazoa</taxon>
        <taxon>Chordata</taxon>
        <taxon>Craniata</taxon>
        <taxon>Vertebrata</taxon>
        <taxon>Euteleostomi</taxon>
        <taxon>Archelosauria</taxon>
        <taxon>Archosauria</taxon>
        <taxon>Dinosauria</taxon>
        <taxon>Saurischia</taxon>
        <taxon>Theropoda</taxon>
        <taxon>Coelurosauria</taxon>
        <taxon>Aves</taxon>
        <taxon>Neognathae</taxon>
        <taxon>Neoaves</taxon>
        <taxon>Telluraves</taxon>
        <taxon>Australaves</taxon>
        <taxon>Passeriformes</taxon>
        <taxon>Sylvioidea</taxon>
        <taxon>Timaliidae</taxon>
        <taxon>Cyanoderma</taxon>
    </lineage>
</organism>
<keyword evidence="2 4" id="KW-0732">Signal</keyword>
<proteinExistence type="predicted"/>
<evidence type="ECO:0000256" key="4">
    <source>
        <dbReference type="SAM" id="SignalP"/>
    </source>
</evidence>
<name>A0A8C3P2D0_9PASS</name>
<dbReference type="Ensembl" id="ENSCRFT00000003022.1">
    <property type="protein sequence ID" value="ENSCRFP00000002900.1"/>
    <property type="gene ID" value="ENSCRFG00000002371.1"/>
</dbReference>
<reference evidence="5" key="2">
    <citation type="submission" date="2025-09" db="UniProtKB">
        <authorList>
            <consortium name="Ensembl"/>
        </authorList>
    </citation>
    <scope>IDENTIFICATION</scope>
</reference>
<dbReference type="AlphaFoldDB" id="A0A8C3P2D0"/>
<dbReference type="Gene3D" id="3.80.10.10">
    <property type="entry name" value="Ribonuclease Inhibitor"/>
    <property type="match status" value="2"/>
</dbReference>
<evidence type="ECO:0000313" key="5">
    <source>
        <dbReference type="Ensembl" id="ENSCRFP00000002900.1"/>
    </source>
</evidence>
<dbReference type="PANTHER" id="PTHR24369:SF210">
    <property type="entry name" value="CHAOPTIN-RELATED"/>
    <property type="match status" value="1"/>
</dbReference>
<dbReference type="InterPro" id="IPR001611">
    <property type="entry name" value="Leu-rich_rpt"/>
</dbReference>
<dbReference type="GO" id="GO:0005886">
    <property type="term" value="C:plasma membrane"/>
    <property type="evidence" value="ECO:0007669"/>
    <property type="project" value="TreeGrafter"/>
</dbReference>
<evidence type="ECO:0000256" key="1">
    <source>
        <dbReference type="ARBA" id="ARBA00022614"/>
    </source>
</evidence>
<reference evidence="5" key="1">
    <citation type="submission" date="2025-08" db="UniProtKB">
        <authorList>
            <consortium name="Ensembl"/>
        </authorList>
    </citation>
    <scope>IDENTIFICATION</scope>
</reference>
<protein>
    <submittedName>
        <fullName evidence="5">Uncharacterized protein</fullName>
    </submittedName>
</protein>
<dbReference type="PANTHER" id="PTHR24369">
    <property type="entry name" value="ANTIGEN BSP, PUTATIVE-RELATED"/>
    <property type="match status" value="1"/>
</dbReference>
<dbReference type="InterPro" id="IPR032675">
    <property type="entry name" value="LRR_dom_sf"/>
</dbReference>